<proteinExistence type="inferred from homology"/>
<dbReference type="RefSeq" id="WP_191141612.1">
    <property type="nucleotide sequence ID" value="NZ_JACXAH010000005.1"/>
</dbReference>
<evidence type="ECO:0000256" key="4">
    <source>
        <dbReference type="ARBA" id="ARBA00012728"/>
    </source>
</evidence>
<dbReference type="Pfam" id="PF02878">
    <property type="entry name" value="PGM_PMM_I"/>
    <property type="match status" value="1"/>
</dbReference>
<dbReference type="EC" id="5.4.2.2" evidence="4"/>
<comment type="catalytic activity">
    <reaction evidence="1">
        <text>alpha-D-glucose 1-phosphate = alpha-D-glucose 6-phosphate</text>
        <dbReference type="Rhea" id="RHEA:23536"/>
        <dbReference type="ChEBI" id="CHEBI:58225"/>
        <dbReference type="ChEBI" id="CHEBI:58601"/>
        <dbReference type="EC" id="5.4.2.2"/>
    </reaction>
</comment>
<dbReference type="Gene3D" id="3.40.120.10">
    <property type="entry name" value="Alpha-D-Glucose-1,6-Bisphosphate, subunit A, domain 3"/>
    <property type="match status" value="3"/>
</dbReference>
<dbReference type="SUPFAM" id="SSF53738">
    <property type="entry name" value="Phosphoglucomutase, first 3 domains"/>
    <property type="match status" value="3"/>
</dbReference>
<dbReference type="GO" id="GO:0046872">
    <property type="term" value="F:metal ion binding"/>
    <property type="evidence" value="ECO:0007669"/>
    <property type="project" value="UniProtKB-KW"/>
</dbReference>
<dbReference type="InterPro" id="IPR005846">
    <property type="entry name" value="A-D-PHexomutase_a/b/a-III"/>
</dbReference>
<evidence type="ECO:0000256" key="6">
    <source>
        <dbReference type="ARBA" id="ARBA00022553"/>
    </source>
</evidence>
<evidence type="ECO:0000259" key="12">
    <source>
        <dbReference type="Pfam" id="PF02879"/>
    </source>
</evidence>
<dbReference type="Proteomes" id="UP000661691">
    <property type="component" value="Unassembled WGS sequence"/>
</dbReference>
<evidence type="ECO:0000259" key="11">
    <source>
        <dbReference type="Pfam" id="PF02878"/>
    </source>
</evidence>
<keyword evidence="7" id="KW-0479">Metal-binding</keyword>
<evidence type="ECO:0000259" key="10">
    <source>
        <dbReference type="Pfam" id="PF00408"/>
    </source>
</evidence>
<accession>A0A926N8X9</accession>
<feature type="domain" description="Alpha-D-phosphohexomutase C-terminal" evidence="10">
    <location>
        <begin position="495"/>
        <end position="536"/>
    </location>
</feature>
<dbReference type="Pfam" id="PF00408">
    <property type="entry name" value="PGM_PMM_IV"/>
    <property type="match status" value="1"/>
</dbReference>
<name>A0A926N8X9_9BACL</name>
<sequence length="559" mass="63683">MNQAYLHWLNHPKIDQKTRQELNEITDINEIEDRFYQYLPFGTGGIRGLLGAGTNRLNQYTIRRISDGVARYFLDKKKDHHKDAIVIAYDCRHHSRDFALESAMVFAHYGIPVYLFAELRPTPLLSFTVRYLRALGGIVITASHNAAPYNGYKVYGADGAQLLPEETQQISRKIDEVKDEIDLSVYPLQEVHAQGQLHWLGKEIDEQYLSYLCRENFDLQKNSPIRVVFTPLHGTGTTLIPSSLKRLGFHNLYLVPEQSFPDPNFSTVGTPNPEKVESLNMAKKLAQEVGADVVIGSDPDADRVGVMIRCNQEIHSLTGNQIGVLLLYYRLYLAKIQGTLPDDGIALKTIVTSDMGEKIASHYGVKMMNVLTGFKYIAAKIEEIEQDNMGTFMMAYEESCGYLMGNWVRDKDAIQASAWICNMAAHFHSIGLTLKQVLHQLFERFGFYHETQYLLHYPGKEGKRQMMQFMAYLRNHPPINLGDKKVIRMEDYQSGFNSLPPSNVLKIHLEDQSWVAIRPSGTEPKLKFYLSVVDDSHELVEKKMIEIKKGIKDIVCITN</sequence>
<gene>
    <name evidence="14" type="ORF">IC620_04150</name>
</gene>
<feature type="domain" description="Alpha-D-phosphohexomutase alpha/beta/alpha" evidence="12">
    <location>
        <begin position="215"/>
        <end position="307"/>
    </location>
</feature>
<dbReference type="InterPro" id="IPR005843">
    <property type="entry name" value="A-D-PHexomutase_C"/>
</dbReference>
<keyword evidence="5" id="KW-0119">Carbohydrate metabolism</keyword>
<dbReference type="SUPFAM" id="SSF55957">
    <property type="entry name" value="Phosphoglucomutase, C-terminal domain"/>
    <property type="match status" value="1"/>
</dbReference>
<evidence type="ECO:0000256" key="2">
    <source>
        <dbReference type="ARBA" id="ARBA00001946"/>
    </source>
</evidence>
<feature type="domain" description="Alpha-D-phosphohexomutase alpha/beta/alpha" evidence="11">
    <location>
        <begin position="41"/>
        <end position="177"/>
    </location>
</feature>
<reference evidence="14" key="1">
    <citation type="submission" date="2020-09" db="EMBL/GenBank/DDBJ databases">
        <title>A novel bacterium of genus Hazenella, isolated from South China Sea.</title>
        <authorList>
            <person name="Huang H."/>
            <person name="Mo K."/>
            <person name="Hu Y."/>
        </authorList>
    </citation>
    <scope>NUCLEOTIDE SEQUENCE</scope>
    <source>
        <strain evidence="14">IB182357</strain>
    </source>
</reference>
<dbReference type="InterPro" id="IPR005845">
    <property type="entry name" value="A-D-PHexomutase_a/b/a-II"/>
</dbReference>
<evidence type="ECO:0000256" key="3">
    <source>
        <dbReference type="ARBA" id="ARBA00010231"/>
    </source>
</evidence>
<keyword evidence="5" id="KW-0313">Glucose metabolism</keyword>
<dbReference type="PANTHER" id="PTHR45745">
    <property type="entry name" value="PHOSPHOMANNOMUTASE 45A"/>
    <property type="match status" value="1"/>
</dbReference>
<keyword evidence="6" id="KW-0597">Phosphoprotein</keyword>
<dbReference type="GO" id="GO:0006006">
    <property type="term" value="P:glucose metabolic process"/>
    <property type="evidence" value="ECO:0007669"/>
    <property type="project" value="UniProtKB-KW"/>
</dbReference>
<keyword evidence="8" id="KW-0460">Magnesium</keyword>
<dbReference type="PANTHER" id="PTHR45745:SF1">
    <property type="entry name" value="PHOSPHOGLUCOMUTASE 2B-RELATED"/>
    <property type="match status" value="1"/>
</dbReference>
<keyword evidence="15" id="KW-1185">Reference proteome</keyword>
<evidence type="ECO:0000256" key="8">
    <source>
        <dbReference type="ARBA" id="ARBA00022842"/>
    </source>
</evidence>
<evidence type="ECO:0000256" key="9">
    <source>
        <dbReference type="ARBA" id="ARBA00023235"/>
    </source>
</evidence>
<evidence type="ECO:0000256" key="1">
    <source>
        <dbReference type="ARBA" id="ARBA00000443"/>
    </source>
</evidence>
<evidence type="ECO:0000259" key="13">
    <source>
        <dbReference type="Pfam" id="PF02880"/>
    </source>
</evidence>
<evidence type="ECO:0000313" key="14">
    <source>
        <dbReference type="EMBL" id="MBD1371547.1"/>
    </source>
</evidence>
<dbReference type="GO" id="GO:0004614">
    <property type="term" value="F:phosphoglucomutase activity"/>
    <property type="evidence" value="ECO:0007669"/>
    <property type="project" value="UniProtKB-EC"/>
</dbReference>
<dbReference type="CDD" id="cd05799">
    <property type="entry name" value="PGM2"/>
    <property type="match status" value="1"/>
</dbReference>
<feature type="domain" description="Alpha-D-phosphohexomutase alpha/beta/alpha" evidence="13">
    <location>
        <begin position="319"/>
        <end position="445"/>
    </location>
</feature>
<dbReference type="GO" id="GO:0006166">
    <property type="term" value="P:purine ribonucleoside salvage"/>
    <property type="evidence" value="ECO:0007669"/>
    <property type="project" value="TreeGrafter"/>
</dbReference>
<dbReference type="Pfam" id="PF02880">
    <property type="entry name" value="PGM_PMM_III"/>
    <property type="match status" value="1"/>
</dbReference>
<comment type="caution">
    <text evidence="14">The sequence shown here is derived from an EMBL/GenBank/DDBJ whole genome shotgun (WGS) entry which is preliminary data.</text>
</comment>
<evidence type="ECO:0000256" key="7">
    <source>
        <dbReference type="ARBA" id="ARBA00022723"/>
    </source>
</evidence>
<dbReference type="AlphaFoldDB" id="A0A926N8X9"/>
<dbReference type="InterPro" id="IPR005844">
    <property type="entry name" value="A-D-PHexomutase_a/b/a-I"/>
</dbReference>
<dbReference type="EMBL" id="JACXAH010000005">
    <property type="protein sequence ID" value="MBD1371547.1"/>
    <property type="molecule type" value="Genomic_DNA"/>
</dbReference>
<comment type="cofactor">
    <cofactor evidence="2">
        <name>Mg(2+)</name>
        <dbReference type="ChEBI" id="CHEBI:18420"/>
    </cofactor>
</comment>
<keyword evidence="9" id="KW-0413">Isomerase</keyword>
<dbReference type="Pfam" id="PF02879">
    <property type="entry name" value="PGM_PMM_II"/>
    <property type="match status" value="1"/>
</dbReference>
<dbReference type="InterPro" id="IPR036900">
    <property type="entry name" value="A-D-PHexomutase_C_sf"/>
</dbReference>
<evidence type="ECO:0000313" key="15">
    <source>
        <dbReference type="Proteomes" id="UP000661691"/>
    </source>
</evidence>
<evidence type="ECO:0000256" key="5">
    <source>
        <dbReference type="ARBA" id="ARBA00022526"/>
    </source>
</evidence>
<protein>
    <recommendedName>
        <fullName evidence="4">phosphoglucomutase (alpha-D-glucose-1,6-bisphosphate-dependent)</fullName>
        <ecNumber evidence="4">5.4.2.2</ecNumber>
    </recommendedName>
</protein>
<dbReference type="GO" id="GO:0008973">
    <property type="term" value="F:phosphopentomutase activity"/>
    <property type="evidence" value="ECO:0007669"/>
    <property type="project" value="TreeGrafter"/>
</dbReference>
<dbReference type="Gene3D" id="3.30.310.50">
    <property type="entry name" value="Alpha-D-phosphohexomutase, C-terminal domain"/>
    <property type="match status" value="1"/>
</dbReference>
<dbReference type="InterPro" id="IPR016055">
    <property type="entry name" value="A-D-PHexomutase_a/b/a-I/II/III"/>
</dbReference>
<comment type="similarity">
    <text evidence="3">Belongs to the phosphohexose mutase family.</text>
</comment>
<organism evidence="14 15">
    <name type="scientific">Polycladospora coralii</name>
    <dbReference type="NCBI Taxonomy" id="2771432"/>
    <lineage>
        <taxon>Bacteria</taxon>
        <taxon>Bacillati</taxon>
        <taxon>Bacillota</taxon>
        <taxon>Bacilli</taxon>
        <taxon>Bacillales</taxon>
        <taxon>Thermoactinomycetaceae</taxon>
        <taxon>Polycladospora</taxon>
    </lineage>
</organism>